<organism evidence="5 6">
    <name type="scientific">Cariama cristata</name>
    <name type="common">Red-legged seriema</name>
    <dbReference type="NCBI Taxonomy" id="54380"/>
    <lineage>
        <taxon>Eukaryota</taxon>
        <taxon>Metazoa</taxon>
        <taxon>Chordata</taxon>
        <taxon>Craniata</taxon>
        <taxon>Vertebrata</taxon>
        <taxon>Euteleostomi</taxon>
        <taxon>Archelosauria</taxon>
        <taxon>Archosauria</taxon>
        <taxon>Dinosauria</taxon>
        <taxon>Saurischia</taxon>
        <taxon>Theropoda</taxon>
        <taxon>Coelurosauria</taxon>
        <taxon>Aves</taxon>
        <taxon>Neognathae</taxon>
        <taxon>Neoaves</taxon>
        <taxon>Telluraves</taxon>
        <taxon>Australaves</taxon>
        <taxon>Cariamiformes</taxon>
        <taxon>Cariamidae</taxon>
        <taxon>Cariama</taxon>
    </lineage>
</organism>
<dbReference type="Pfam" id="PF00061">
    <property type="entry name" value="Lipocalin"/>
    <property type="match status" value="1"/>
</dbReference>
<dbReference type="InterPro" id="IPR012674">
    <property type="entry name" value="Calycin"/>
</dbReference>
<evidence type="ECO:0000256" key="2">
    <source>
        <dbReference type="RuleBase" id="RU003695"/>
    </source>
</evidence>
<name>A0A091LRS6_CARIC</name>
<dbReference type="PANTHER" id="PTHR11430:SF77">
    <property type="entry name" value="LIPOCALIN-LIKE 1 PROTEIN"/>
    <property type="match status" value="1"/>
</dbReference>
<protein>
    <submittedName>
        <fullName evidence="5">Lipocalin-15</fullName>
    </submittedName>
</protein>
<gene>
    <name evidence="5" type="ORF">N322_06238</name>
</gene>
<keyword evidence="3" id="KW-0732">Signal</keyword>
<dbReference type="SUPFAM" id="SSF50814">
    <property type="entry name" value="Lipocalins"/>
    <property type="match status" value="1"/>
</dbReference>
<dbReference type="PANTHER" id="PTHR11430">
    <property type="entry name" value="LIPOCALIN"/>
    <property type="match status" value="1"/>
</dbReference>
<accession>A0A091LRS6</accession>
<evidence type="ECO:0000256" key="1">
    <source>
        <dbReference type="ARBA" id="ARBA00006889"/>
    </source>
</evidence>
<proteinExistence type="inferred from homology"/>
<evidence type="ECO:0000313" key="5">
    <source>
        <dbReference type="EMBL" id="KFP61084.1"/>
    </source>
</evidence>
<dbReference type="InterPro" id="IPR002345">
    <property type="entry name" value="Lipocalin"/>
</dbReference>
<comment type="similarity">
    <text evidence="1 2">Belongs to the calycin superfamily. Lipocalin family.</text>
</comment>
<dbReference type="EMBL" id="KK505070">
    <property type="protein sequence ID" value="KFP61084.1"/>
    <property type="molecule type" value="Genomic_DNA"/>
</dbReference>
<dbReference type="Gene3D" id="2.40.128.20">
    <property type="match status" value="1"/>
</dbReference>
<feature type="signal peptide" evidence="3">
    <location>
        <begin position="1"/>
        <end position="20"/>
    </location>
</feature>
<evidence type="ECO:0000259" key="4">
    <source>
        <dbReference type="Pfam" id="PF00061"/>
    </source>
</evidence>
<reference evidence="5 6" key="1">
    <citation type="submission" date="2014-04" db="EMBL/GenBank/DDBJ databases">
        <title>Genome evolution of avian class.</title>
        <authorList>
            <person name="Zhang G."/>
            <person name="Li C."/>
        </authorList>
    </citation>
    <scope>NUCLEOTIDE SEQUENCE [LARGE SCALE GENOMIC DNA]</scope>
    <source>
        <strain evidence="5">BGI_N322</strain>
    </source>
</reference>
<dbReference type="GO" id="GO:0036094">
    <property type="term" value="F:small molecule binding"/>
    <property type="evidence" value="ECO:0007669"/>
    <property type="project" value="InterPro"/>
</dbReference>
<feature type="chain" id="PRO_5001876645" evidence="3">
    <location>
        <begin position="21"/>
        <end position="187"/>
    </location>
</feature>
<dbReference type="PROSITE" id="PS00213">
    <property type="entry name" value="LIPOCALIN"/>
    <property type="match status" value="1"/>
</dbReference>
<dbReference type="AlphaFoldDB" id="A0A091LRS6"/>
<dbReference type="PRINTS" id="PR00179">
    <property type="entry name" value="LIPOCALIN"/>
</dbReference>
<keyword evidence="6" id="KW-1185">Reference proteome</keyword>
<evidence type="ECO:0000313" key="6">
    <source>
        <dbReference type="Proteomes" id="UP000054116"/>
    </source>
</evidence>
<evidence type="ECO:0000256" key="3">
    <source>
        <dbReference type="SAM" id="SignalP"/>
    </source>
</evidence>
<feature type="non-terminal residue" evidence="5">
    <location>
        <position position="187"/>
    </location>
</feature>
<dbReference type="InterPro" id="IPR000566">
    <property type="entry name" value="Lipocln_cytosolic_FA-bd_dom"/>
</dbReference>
<dbReference type="PRINTS" id="PR01254">
    <property type="entry name" value="PGNDSYNTHASE"/>
</dbReference>
<dbReference type="Proteomes" id="UP000054116">
    <property type="component" value="Unassembled WGS sequence"/>
</dbReference>
<sequence length="187" mass="20548">MTAMLPSLALALLCLLRAGAEVPVQLGFNADEFAGTWHVAAVVSNCSMFLKMKDGMKSSITAISFTPEGDLAMKLVWPLLDRCQKFELVFQRRGQAGHYMGTIWGPLAAQEKRDLCVMETDCSHHAIVHEFQQNGQEASAVLQLLTREQDVSPQLLQKFKELIPTLGLTKDMLAILPKSGECQEGTG</sequence>
<dbReference type="InterPro" id="IPR022272">
    <property type="entry name" value="Lipocalin_CS"/>
</dbReference>
<feature type="domain" description="Lipocalin/cytosolic fatty-acid binding" evidence="4">
    <location>
        <begin position="34"/>
        <end position="178"/>
    </location>
</feature>